<evidence type="ECO:0000259" key="3">
    <source>
        <dbReference type="Pfam" id="PF13460"/>
    </source>
</evidence>
<feature type="compositionally biased region" description="Basic and acidic residues" evidence="1">
    <location>
        <begin position="41"/>
        <end position="54"/>
    </location>
</feature>
<reference evidence="4 5" key="1">
    <citation type="journal article" date="2024" name="Nat. Commun.">
        <title>Phylogenomics reveals the evolutionary origins of lichenization in chlorophyte algae.</title>
        <authorList>
            <person name="Puginier C."/>
            <person name="Libourel C."/>
            <person name="Otte J."/>
            <person name="Skaloud P."/>
            <person name="Haon M."/>
            <person name="Grisel S."/>
            <person name="Petersen M."/>
            <person name="Berrin J.G."/>
            <person name="Delaux P.M."/>
            <person name="Dal Grande F."/>
            <person name="Keller J."/>
        </authorList>
    </citation>
    <scope>NUCLEOTIDE SEQUENCE [LARGE SCALE GENOMIC DNA]</scope>
    <source>
        <strain evidence="4 5">SAG 2036</strain>
    </source>
</reference>
<name>A0AAW1PPG1_9CHLO</name>
<dbReference type="PANTHER" id="PTHR15020">
    <property type="entry name" value="FLAVIN REDUCTASE-RELATED"/>
    <property type="match status" value="1"/>
</dbReference>
<dbReference type="InterPro" id="IPR036291">
    <property type="entry name" value="NAD(P)-bd_dom_sf"/>
</dbReference>
<dbReference type="Pfam" id="PF08547">
    <property type="entry name" value="CIA30"/>
    <property type="match status" value="1"/>
</dbReference>
<dbReference type="InterPro" id="IPR013857">
    <property type="entry name" value="NADH-UbQ_OxRdtase-assoc_prot30"/>
</dbReference>
<dbReference type="AlphaFoldDB" id="A0AAW1PPG1"/>
<evidence type="ECO:0000256" key="1">
    <source>
        <dbReference type="SAM" id="MobiDB-lite"/>
    </source>
</evidence>
<organism evidence="4 5">
    <name type="scientific">Symbiochloris irregularis</name>
    <dbReference type="NCBI Taxonomy" id="706552"/>
    <lineage>
        <taxon>Eukaryota</taxon>
        <taxon>Viridiplantae</taxon>
        <taxon>Chlorophyta</taxon>
        <taxon>core chlorophytes</taxon>
        <taxon>Trebouxiophyceae</taxon>
        <taxon>Trebouxiales</taxon>
        <taxon>Trebouxiaceae</taxon>
        <taxon>Symbiochloris</taxon>
    </lineage>
</organism>
<evidence type="ECO:0008006" key="6">
    <source>
        <dbReference type="Google" id="ProtNLM"/>
    </source>
</evidence>
<dbReference type="Gene3D" id="3.40.50.720">
    <property type="entry name" value="NAD(P)-binding Rossmann-like Domain"/>
    <property type="match status" value="2"/>
</dbReference>
<protein>
    <recommendedName>
        <fullName evidence="6">NAD(P)-binding domain-containing protein</fullName>
    </recommendedName>
</protein>
<feature type="domain" description="NAD(P)-binding" evidence="3">
    <location>
        <begin position="444"/>
        <end position="528"/>
    </location>
</feature>
<dbReference type="SUPFAM" id="SSF51735">
    <property type="entry name" value="NAD(P)-binding Rossmann-fold domains"/>
    <property type="match status" value="1"/>
</dbReference>
<feature type="region of interest" description="Disordered" evidence="1">
    <location>
        <begin position="14"/>
        <end position="75"/>
    </location>
</feature>
<gene>
    <name evidence="4" type="ORF">WJX73_008161</name>
</gene>
<comment type="caution">
    <text evidence="4">The sequence shown here is derived from an EMBL/GenBank/DDBJ whole genome shotgun (WGS) entry which is preliminary data.</text>
</comment>
<dbReference type="Pfam" id="PF13460">
    <property type="entry name" value="NAD_binding_10"/>
    <property type="match status" value="2"/>
</dbReference>
<sequence length="575" mass="61660">MQLHFTSLEARGYLRRPYTGGPSTAIRAGEQKGSGSGRPVSTEERSKGSGEIRRKGPSGGGPDPQDDKSFNLEDFNPLSLGRRSRRIFDDVWTQFAKLSSPLGSQLDNELDSLRLAGSPPDDGSAQAATTRVLVVGATGRVGRVLIRKLVLRGYAVSALVRDASAHGLPQSVAIIEGNVNDYDSCRRAVQGVDKVVYCAGARSPMLVDEKNVSESGVQTVAAAFQDAKNQAANRGRPKAASFNTAKLMVAAKQMFTQWRVTGLNEESEDDSWGMSGQRQAVKKWARPARQRNSATAYINHRQSLVFEGSLPVRNAHATVGCDLQQPPGKPLLANCEGLTMRVASDGQPYWLELSTGAGHTYSTRFSAGSAFTNVRLPFNVFRPQRGAPPQWDPADASHISIRRDARPPDTVVGGSVETNSLEAGAFHLEVLRIKALPGGSESDFVLVSCAAAGKTHSSAAVEGVGAIKRAGEACLRRTGLGYTIVRPAELVEEPGGYKALLFDQGNRIRSSISCVDVADVCMRALHNPAARNKTFELAHETPAPLGMGSYELVAHLPDKSNDYLGPALSNMEKNL</sequence>
<dbReference type="InterPro" id="IPR016040">
    <property type="entry name" value="NAD(P)-bd_dom"/>
</dbReference>
<evidence type="ECO:0000313" key="5">
    <source>
        <dbReference type="Proteomes" id="UP001465755"/>
    </source>
</evidence>
<feature type="domain" description="NADH:ubiquinone oxidoreductase intermediate-associated protein 30" evidence="2">
    <location>
        <begin position="298"/>
        <end position="388"/>
    </location>
</feature>
<accession>A0AAW1PPG1</accession>
<proteinExistence type="predicted"/>
<evidence type="ECO:0000313" key="4">
    <source>
        <dbReference type="EMBL" id="KAK9809804.1"/>
    </source>
</evidence>
<feature type="domain" description="NAD(P)-binding" evidence="3">
    <location>
        <begin position="136"/>
        <end position="227"/>
    </location>
</feature>
<dbReference type="Proteomes" id="UP001465755">
    <property type="component" value="Unassembled WGS sequence"/>
</dbReference>
<dbReference type="EMBL" id="JALJOQ010000016">
    <property type="protein sequence ID" value="KAK9809804.1"/>
    <property type="molecule type" value="Genomic_DNA"/>
</dbReference>
<dbReference type="PANTHER" id="PTHR15020:SF47">
    <property type="entry name" value="NAD(P)-BINDING DOMAIN-CONTAINING PROTEIN"/>
    <property type="match status" value="1"/>
</dbReference>
<keyword evidence="5" id="KW-1185">Reference proteome</keyword>
<evidence type="ECO:0000259" key="2">
    <source>
        <dbReference type="Pfam" id="PF08547"/>
    </source>
</evidence>